<dbReference type="InterPro" id="IPR055348">
    <property type="entry name" value="DctQ"/>
</dbReference>
<protein>
    <recommendedName>
        <fullName evidence="9">TRAP transporter small permease protein</fullName>
    </recommendedName>
</protein>
<dbReference type="GO" id="GO:0022857">
    <property type="term" value="F:transmembrane transporter activity"/>
    <property type="evidence" value="ECO:0007669"/>
    <property type="project" value="UniProtKB-UniRule"/>
</dbReference>
<evidence type="ECO:0000256" key="7">
    <source>
        <dbReference type="ARBA" id="ARBA00023136"/>
    </source>
</evidence>
<feature type="transmembrane region" description="Helical" evidence="9">
    <location>
        <begin position="134"/>
        <end position="158"/>
    </location>
</feature>
<comment type="subcellular location">
    <subcellularLocation>
        <location evidence="1 9">Cell inner membrane</location>
        <topology evidence="1 9">Multi-pass membrane protein</topology>
    </subcellularLocation>
</comment>
<dbReference type="OrthoDB" id="9794346at2"/>
<evidence type="ECO:0000256" key="3">
    <source>
        <dbReference type="ARBA" id="ARBA00022475"/>
    </source>
</evidence>
<keyword evidence="2 9" id="KW-0813">Transport</keyword>
<evidence type="ECO:0000256" key="9">
    <source>
        <dbReference type="RuleBase" id="RU369079"/>
    </source>
</evidence>
<dbReference type="RefSeq" id="WP_149811681.1">
    <property type="nucleotide sequence ID" value="NZ_VUKA01000002.1"/>
</dbReference>
<evidence type="ECO:0000259" key="10">
    <source>
        <dbReference type="Pfam" id="PF04290"/>
    </source>
</evidence>
<evidence type="ECO:0000256" key="6">
    <source>
        <dbReference type="ARBA" id="ARBA00022989"/>
    </source>
</evidence>
<evidence type="ECO:0000313" key="11">
    <source>
        <dbReference type="EMBL" id="KAA2214025.1"/>
    </source>
</evidence>
<dbReference type="PANTHER" id="PTHR35011">
    <property type="entry name" value="2,3-DIKETO-L-GULONATE TRAP TRANSPORTER SMALL PERMEASE PROTEIN YIAM"/>
    <property type="match status" value="1"/>
</dbReference>
<evidence type="ECO:0000256" key="2">
    <source>
        <dbReference type="ARBA" id="ARBA00022448"/>
    </source>
</evidence>
<dbReference type="Proteomes" id="UP000322110">
    <property type="component" value="Unassembled WGS sequence"/>
</dbReference>
<keyword evidence="12" id="KW-1185">Reference proteome</keyword>
<dbReference type="Pfam" id="PF04290">
    <property type="entry name" value="DctQ"/>
    <property type="match status" value="1"/>
</dbReference>
<keyword evidence="4 9" id="KW-0997">Cell inner membrane</keyword>
<keyword evidence="7 9" id="KW-0472">Membrane</keyword>
<dbReference type="AlphaFoldDB" id="A0A5B2TJ64"/>
<evidence type="ECO:0000256" key="1">
    <source>
        <dbReference type="ARBA" id="ARBA00004429"/>
    </source>
</evidence>
<dbReference type="InterPro" id="IPR007387">
    <property type="entry name" value="TRAP_DctQ"/>
</dbReference>
<proteinExistence type="inferred from homology"/>
<feature type="transmembrane region" description="Helical" evidence="9">
    <location>
        <begin position="53"/>
        <end position="71"/>
    </location>
</feature>
<keyword evidence="3" id="KW-1003">Cell membrane</keyword>
<keyword evidence="5 9" id="KW-0812">Transmembrane</keyword>
<dbReference type="EMBL" id="VUKA01000002">
    <property type="protein sequence ID" value="KAA2214025.1"/>
    <property type="molecule type" value="Genomic_DNA"/>
</dbReference>
<dbReference type="PANTHER" id="PTHR35011:SF4">
    <property type="entry name" value="SLL1102 PROTEIN"/>
    <property type="match status" value="1"/>
</dbReference>
<gene>
    <name evidence="11" type="ORF">F0Q34_08270</name>
</gene>
<evidence type="ECO:0000313" key="12">
    <source>
        <dbReference type="Proteomes" id="UP000322110"/>
    </source>
</evidence>
<comment type="caution">
    <text evidence="11">The sequence shown here is derived from an EMBL/GenBank/DDBJ whole genome shotgun (WGS) entry which is preliminary data.</text>
</comment>
<sequence length="182" mass="20522">MGALLAFSRVVDRLSHVFGEAASWMVLLSCAISAGNATIRYGFNYSSNAWLEVQWYLFAGIVMLGASYTLLRNEHVRVDLVFGNLPPRARLWVDVFGLVLFLLPATVLLAWMTWPFFLDSFVRHEESSNAGGLLRWPVKILLPMGFLLLTLQGLSELIKRVALLRGQKPDAEVVTEYHRPDQ</sequence>
<comment type="similarity">
    <text evidence="8 9">Belongs to the TRAP transporter small permease family.</text>
</comment>
<dbReference type="GO" id="GO:0005886">
    <property type="term" value="C:plasma membrane"/>
    <property type="evidence" value="ECO:0007669"/>
    <property type="project" value="UniProtKB-SubCell"/>
</dbReference>
<organism evidence="11 12">
    <name type="scientific">Teichococcus oryzae</name>
    <dbReference type="NCBI Taxonomy" id="1608942"/>
    <lineage>
        <taxon>Bacteria</taxon>
        <taxon>Pseudomonadati</taxon>
        <taxon>Pseudomonadota</taxon>
        <taxon>Alphaproteobacteria</taxon>
        <taxon>Acetobacterales</taxon>
        <taxon>Roseomonadaceae</taxon>
        <taxon>Roseomonas</taxon>
    </lineage>
</organism>
<feature type="domain" description="Tripartite ATP-independent periplasmic transporters DctQ component" evidence="10">
    <location>
        <begin position="34"/>
        <end position="161"/>
    </location>
</feature>
<evidence type="ECO:0000256" key="8">
    <source>
        <dbReference type="ARBA" id="ARBA00038436"/>
    </source>
</evidence>
<feature type="transmembrane region" description="Helical" evidence="9">
    <location>
        <begin position="21"/>
        <end position="41"/>
    </location>
</feature>
<comment type="subunit">
    <text evidence="9">The complex comprises the extracytoplasmic solute receptor protein and the two transmembrane proteins.</text>
</comment>
<evidence type="ECO:0000256" key="4">
    <source>
        <dbReference type="ARBA" id="ARBA00022519"/>
    </source>
</evidence>
<keyword evidence="6 9" id="KW-1133">Transmembrane helix</keyword>
<reference evidence="11 12" key="1">
    <citation type="journal article" date="2015" name="Int. J. Syst. Evol. Microbiol.">
        <title>Roseomonas oryzae sp. nov., isolated from paddy rhizosphere soil.</title>
        <authorList>
            <person name="Ramaprasad E.V."/>
            <person name="Sasikala Ch."/>
            <person name="Ramana Ch.V."/>
        </authorList>
    </citation>
    <scope>NUCLEOTIDE SEQUENCE [LARGE SCALE GENOMIC DNA]</scope>
    <source>
        <strain evidence="11 12">KCTC 42542</strain>
    </source>
</reference>
<comment type="function">
    <text evidence="9">Part of the tripartite ATP-independent periplasmic (TRAP) transport system.</text>
</comment>
<evidence type="ECO:0000256" key="5">
    <source>
        <dbReference type="ARBA" id="ARBA00022692"/>
    </source>
</evidence>
<name>A0A5B2TJ64_9PROT</name>
<feature type="transmembrane region" description="Helical" evidence="9">
    <location>
        <begin position="91"/>
        <end position="114"/>
    </location>
</feature>
<accession>A0A5B2TJ64</accession>